<accession>A0A1B7WZL7</accession>
<dbReference type="Gene3D" id="3.90.1720.10">
    <property type="entry name" value="endopeptidase domain like (from Nostoc punctiforme)"/>
    <property type="match status" value="2"/>
</dbReference>
<name>A0A1B7WZL7_APHFL</name>
<dbReference type="EMBL" id="LJOW01000098">
    <property type="protein sequence ID" value="OBQ42559.1"/>
    <property type="molecule type" value="Genomic_DNA"/>
</dbReference>
<proteinExistence type="predicted"/>
<feature type="transmembrane region" description="Helical" evidence="1">
    <location>
        <begin position="241"/>
        <end position="267"/>
    </location>
</feature>
<evidence type="ECO:0000313" key="4">
    <source>
        <dbReference type="Proteomes" id="UP000092093"/>
    </source>
</evidence>
<reference evidence="3 4" key="1">
    <citation type="submission" date="2015-09" db="EMBL/GenBank/DDBJ databases">
        <title>Aphanizomenon flos-aquae WA102.</title>
        <authorList>
            <person name="Driscoll C."/>
        </authorList>
    </citation>
    <scope>NUCLEOTIDE SEQUENCE [LARGE SCALE GENOMIC DNA]</scope>
    <source>
        <strain evidence="3">WA102</strain>
    </source>
</reference>
<evidence type="ECO:0000256" key="1">
    <source>
        <dbReference type="SAM" id="Phobius"/>
    </source>
</evidence>
<feature type="transmembrane region" description="Helical" evidence="1">
    <location>
        <begin position="197"/>
        <end position="221"/>
    </location>
</feature>
<evidence type="ECO:0000313" key="3">
    <source>
        <dbReference type="EMBL" id="OBQ42559.1"/>
    </source>
</evidence>
<keyword evidence="1" id="KW-0812">Transmembrane</keyword>
<dbReference type="PATRIC" id="fig|1710896.3.peg.3536"/>
<keyword evidence="1" id="KW-1133">Transmembrane helix</keyword>
<feature type="domain" description="LRAT" evidence="2">
    <location>
        <begin position="5"/>
        <end position="99"/>
    </location>
</feature>
<protein>
    <recommendedName>
        <fullName evidence="2">LRAT domain-containing protein</fullName>
    </recommendedName>
</protein>
<dbReference type="InterPro" id="IPR007053">
    <property type="entry name" value="LRAT_dom"/>
</dbReference>
<dbReference type="PANTHER" id="PTHR46137">
    <property type="entry name" value="OS05G0310600 PROTEIN"/>
    <property type="match status" value="1"/>
</dbReference>
<dbReference type="PANTHER" id="PTHR46137:SF1">
    <property type="entry name" value="LRAT DOMAIN-CONTAINING PROTEIN"/>
    <property type="match status" value="1"/>
</dbReference>
<comment type="caution">
    <text evidence="3">The sequence shown here is derived from an EMBL/GenBank/DDBJ whole genome shotgun (WGS) entry which is preliminary data.</text>
</comment>
<gene>
    <name evidence="3" type="ORF">AN484_17105</name>
</gene>
<dbReference type="PROSITE" id="PS51934">
    <property type="entry name" value="LRAT"/>
    <property type="match status" value="1"/>
</dbReference>
<dbReference type="Proteomes" id="UP000092093">
    <property type="component" value="Unassembled WGS sequence"/>
</dbReference>
<dbReference type="Pfam" id="PF04970">
    <property type="entry name" value="LRAT"/>
    <property type="match status" value="1"/>
</dbReference>
<evidence type="ECO:0000259" key="2">
    <source>
        <dbReference type="PROSITE" id="PS51934"/>
    </source>
</evidence>
<sequence length="273" mass="26519">MRGDHVYYNCGAYSHHGIDCGDGTVIHYTKTYGNISRVSWASFTSGMTVFTKEYGQCDTPDIVVGRAESRLGENAYGLFDNNCEHFATWCKTGVHASEQVKNAGAVGVGASGSGAAVAGSLGVVSAAGAAAGLSGAGIMSGLATVGGVVGGGAIAGIGALGAAPAAITKLAMDQVLKDDESLPKDERKARAVGRNMTTVGALAGTAGAVSTVAAVGSVAGLSAAGITSGLAAVGATVGGGMVAGVAITVAAPAAAAAAVGFGAYTLWKKLTSE</sequence>
<dbReference type="AlphaFoldDB" id="A0A1B7WZL7"/>
<keyword evidence="1" id="KW-0472">Membrane</keyword>
<organism evidence="3 4">
    <name type="scientific">Aphanizomenon flos-aquae WA102</name>
    <dbReference type="NCBI Taxonomy" id="1710896"/>
    <lineage>
        <taxon>Bacteria</taxon>
        <taxon>Bacillati</taxon>
        <taxon>Cyanobacteriota</taxon>
        <taxon>Cyanophyceae</taxon>
        <taxon>Nostocales</taxon>
        <taxon>Aphanizomenonaceae</taxon>
        <taxon>Aphanizomenon</taxon>
    </lineage>
</organism>